<dbReference type="PATRIC" id="fig|43687.5.peg.2167"/>
<evidence type="ECO:0000313" key="12">
    <source>
        <dbReference type="EMBL" id="AIM28132.1"/>
    </source>
</evidence>
<dbReference type="PRINTS" id="PR00368">
    <property type="entry name" value="FADPNR"/>
</dbReference>
<evidence type="ECO:0000256" key="1">
    <source>
        <dbReference type="ARBA" id="ARBA00001974"/>
    </source>
</evidence>
<evidence type="ECO:0000256" key="8">
    <source>
        <dbReference type="ARBA" id="ARBA00023284"/>
    </source>
</evidence>
<dbReference type="Proteomes" id="UP000062475">
    <property type="component" value="Chromosome"/>
</dbReference>
<dbReference type="Proteomes" id="UP000068832">
    <property type="component" value="Chromosome"/>
</dbReference>
<dbReference type="InterPro" id="IPR036188">
    <property type="entry name" value="FAD/NAD-bd_sf"/>
</dbReference>
<dbReference type="EMBL" id="CP012174">
    <property type="protein sequence ID" value="AKV79444.1"/>
    <property type="molecule type" value="Genomic_DNA"/>
</dbReference>
<feature type="domain" description="Pyridine nucleotide-disulphide oxidoreductase dimerisation" evidence="10">
    <location>
        <begin position="306"/>
        <end position="404"/>
    </location>
</feature>
<dbReference type="EMBL" id="CP008822">
    <property type="protein sequence ID" value="AIM28132.1"/>
    <property type="molecule type" value="Genomic_DNA"/>
</dbReference>
<feature type="domain" description="FAD/NAD(P)-binding" evidence="11">
    <location>
        <begin position="2"/>
        <end position="287"/>
    </location>
</feature>
<dbReference type="InterPro" id="IPR023753">
    <property type="entry name" value="FAD/NAD-binding_dom"/>
</dbReference>
<dbReference type="PRINTS" id="PR00411">
    <property type="entry name" value="PNDRDTASEI"/>
</dbReference>
<gene>
    <name evidence="12" type="ORF">HA72_2009</name>
    <name evidence="13" type="ORF">MsedA_2058</name>
    <name evidence="14" type="ORF">MsedB_2060</name>
    <name evidence="15" type="ORF">MsedC_2058</name>
    <name evidence="16" type="ORF">MsedD_2059</name>
    <name evidence="17" type="ORF">MsedE_2059</name>
</gene>
<dbReference type="EMBL" id="CP012175">
    <property type="protein sequence ID" value="AKV81689.1"/>
    <property type="molecule type" value="Genomic_DNA"/>
</dbReference>
<evidence type="ECO:0000313" key="15">
    <source>
        <dbReference type="EMBL" id="AKV79444.1"/>
    </source>
</evidence>
<reference evidence="20 21" key="2">
    <citation type="journal article" date="2015" name="Genome Announc.">
        <title>Complete Genome Sequences of Evolved Arsenate-Resistant Metallosphaera sedula Strains.</title>
        <authorList>
            <person name="Ai C."/>
            <person name="McCarthy S."/>
            <person name="Schackwitz W."/>
            <person name="Martin J."/>
            <person name="Lipzen A."/>
            <person name="Blum P."/>
        </authorList>
    </citation>
    <scope>NUCLEOTIDE SEQUENCE [LARGE SCALE GENOMIC DNA]</scope>
    <source>
        <strain evidence="15 21">ARS120-1</strain>
        <strain evidence="16 20">ARS120-2</strain>
        <strain evidence="13 23">ARS50-1</strain>
        <strain evidence="14 22">ARS50-2</strain>
    </source>
</reference>
<dbReference type="PROSITE" id="PS00076">
    <property type="entry name" value="PYRIDINE_REDOX_1"/>
    <property type="match status" value="1"/>
</dbReference>
<protein>
    <submittedName>
        <fullName evidence="12 13">Pyridine nucleotide-disulfide oxidoreductase</fullName>
    </submittedName>
</protein>
<keyword evidence="3 9" id="KW-0285">Flavoprotein</keyword>
<evidence type="ECO:0000256" key="6">
    <source>
        <dbReference type="ARBA" id="ARBA00023027"/>
    </source>
</evidence>
<dbReference type="AlphaFoldDB" id="A0A088E8Y6"/>
<evidence type="ECO:0000313" key="16">
    <source>
        <dbReference type="EMBL" id="AKV81689.1"/>
    </source>
</evidence>
<evidence type="ECO:0000313" key="14">
    <source>
        <dbReference type="EMBL" id="AKV77194.1"/>
    </source>
</evidence>
<dbReference type="RefSeq" id="WP_012021936.1">
    <property type="nucleotide sequence ID" value="NZ_CP008822.1"/>
</dbReference>
<organism evidence="12 18">
    <name type="scientific">Metallosphaera sedula</name>
    <dbReference type="NCBI Taxonomy" id="43687"/>
    <lineage>
        <taxon>Archaea</taxon>
        <taxon>Thermoproteota</taxon>
        <taxon>Thermoprotei</taxon>
        <taxon>Sulfolobales</taxon>
        <taxon>Sulfolobaceae</taxon>
        <taxon>Metallosphaera</taxon>
    </lineage>
</organism>
<evidence type="ECO:0000313" key="23">
    <source>
        <dbReference type="Proteomes" id="UP000068832"/>
    </source>
</evidence>
<keyword evidence="7" id="KW-1015">Disulfide bond</keyword>
<proteinExistence type="inferred from homology"/>
<evidence type="ECO:0000256" key="2">
    <source>
        <dbReference type="ARBA" id="ARBA00007532"/>
    </source>
</evidence>
<accession>A0A088E8Y6</accession>
<dbReference type="InterPro" id="IPR050151">
    <property type="entry name" value="Class-I_Pyr_Nuc-Dis_Oxidored"/>
</dbReference>
<name>A0A088E8Y6_9CREN</name>
<comment type="similarity">
    <text evidence="2 9">Belongs to the class-I pyridine nucleotide-disulfide oxidoreductase family.</text>
</comment>
<dbReference type="GO" id="GO:0006103">
    <property type="term" value="P:2-oxoglutarate metabolic process"/>
    <property type="evidence" value="ECO:0007669"/>
    <property type="project" value="TreeGrafter"/>
</dbReference>
<reference evidence="12 18" key="1">
    <citation type="journal article" date="2014" name="J. Bacteriol.">
        <title>Role of an Archaeal PitA Transporter in the Copper and Arsenic Resistance of Metallosphaera sedula, an Extreme Thermoacidophile.</title>
        <authorList>
            <person name="McCarthy S."/>
            <person name="Ai C."/>
            <person name="Wheaton G."/>
            <person name="Tevatia R."/>
            <person name="Eckrich V."/>
            <person name="Kelly R."/>
            <person name="Blum P."/>
        </authorList>
    </citation>
    <scope>NUCLEOTIDE SEQUENCE [LARGE SCALE GENOMIC DNA]</scope>
    <source>
        <strain evidence="12 18">CuR1</strain>
    </source>
</reference>
<evidence type="ECO:0000256" key="3">
    <source>
        <dbReference type="ARBA" id="ARBA00022630"/>
    </source>
</evidence>
<dbReference type="Gene3D" id="3.30.390.30">
    <property type="match status" value="1"/>
</dbReference>
<evidence type="ECO:0000313" key="18">
    <source>
        <dbReference type="Proteomes" id="UP000029084"/>
    </source>
</evidence>
<evidence type="ECO:0000313" key="17">
    <source>
        <dbReference type="EMBL" id="AKV83919.1"/>
    </source>
</evidence>
<evidence type="ECO:0000313" key="20">
    <source>
        <dbReference type="Proteomes" id="UP000061362"/>
    </source>
</evidence>
<evidence type="ECO:0000256" key="9">
    <source>
        <dbReference type="RuleBase" id="RU003691"/>
    </source>
</evidence>
<dbReference type="GO" id="GO:0050660">
    <property type="term" value="F:flavin adenine dinucleotide binding"/>
    <property type="evidence" value="ECO:0007669"/>
    <property type="project" value="TreeGrafter"/>
</dbReference>
<dbReference type="InterPro" id="IPR016156">
    <property type="entry name" value="FAD/NAD-linked_Rdtase_dimer_sf"/>
</dbReference>
<evidence type="ECO:0000256" key="4">
    <source>
        <dbReference type="ARBA" id="ARBA00022827"/>
    </source>
</evidence>
<dbReference type="Pfam" id="PF07992">
    <property type="entry name" value="Pyr_redox_2"/>
    <property type="match status" value="1"/>
</dbReference>
<dbReference type="GO" id="GO:0004148">
    <property type="term" value="F:dihydrolipoyl dehydrogenase (NADH) activity"/>
    <property type="evidence" value="ECO:0007669"/>
    <property type="project" value="TreeGrafter"/>
</dbReference>
<dbReference type="EMBL" id="CP012173">
    <property type="protein sequence ID" value="AKV77194.1"/>
    <property type="molecule type" value="Genomic_DNA"/>
</dbReference>
<dbReference type="InterPro" id="IPR012999">
    <property type="entry name" value="Pyr_OxRdtase_I_AS"/>
</dbReference>
<evidence type="ECO:0000259" key="11">
    <source>
        <dbReference type="Pfam" id="PF07992"/>
    </source>
</evidence>
<dbReference type="SUPFAM" id="SSF55424">
    <property type="entry name" value="FAD/NAD-linked reductases, dimerisation (C-terminal) domain"/>
    <property type="match status" value="1"/>
</dbReference>
<evidence type="ECO:0000256" key="5">
    <source>
        <dbReference type="ARBA" id="ARBA00023002"/>
    </source>
</evidence>
<keyword evidence="4 9" id="KW-0274">FAD</keyword>
<keyword evidence="5 9" id="KW-0560">Oxidoreductase</keyword>
<dbReference type="PANTHER" id="PTHR22912:SF151">
    <property type="entry name" value="DIHYDROLIPOYL DEHYDROGENASE, MITOCHONDRIAL"/>
    <property type="match status" value="1"/>
</dbReference>
<evidence type="ECO:0000313" key="21">
    <source>
        <dbReference type="Proteomes" id="UP000062398"/>
    </source>
</evidence>
<dbReference type="EMBL" id="CP012172">
    <property type="protein sequence ID" value="AKV74956.1"/>
    <property type="molecule type" value="Genomic_DNA"/>
</dbReference>
<evidence type="ECO:0000313" key="19">
    <source>
        <dbReference type="Proteomes" id="UP000056255"/>
    </source>
</evidence>
<dbReference type="OrthoDB" id="27922at2157"/>
<reference evidence="17 19" key="3">
    <citation type="submission" date="2015-07" db="EMBL/GenBank/DDBJ databases">
        <title>Physiological, transcriptional responses and genome re-sequencing of acid resistant extremely thermoacidophilic Metallosphaera sedula SARC-M1.</title>
        <authorList>
            <person name="Ai C."/>
            <person name="McCarthy S."/>
            <person name="Eckrich V."/>
            <person name="Rudrappa D."/>
            <person name="Qiu G."/>
            <person name="Blum P."/>
        </authorList>
    </citation>
    <scope>NUCLEOTIDE SEQUENCE [LARGE SCALE GENOMIC DNA]</scope>
    <source>
        <strain evidence="17 19">SARC-M1</strain>
    </source>
</reference>
<dbReference type="Gene3D" id="3.50.50.60">
    <property type="entry name" value="FAD/NAD(P)-binding domain"/>
    <property type="match status" value="2"/>
</dbReference>
<dbReference type="GeneID" id="91756542"/>
<dbReference type="SUPFAM" id="SSF51905">
    <property type="entry name" value="FAD/NAD(P)-binding domain"/>
    <property type="match status" value="1"/>
</dbReference>
<sequence precursor="true">MKLTVVGSGPAGLYSALTASEQGAKVTLVDRSEKLGGTCVLFGCIPSKAMMSPLFLSYASQKYGKSVEFSYSELEEFARSVVQRVSKGVEYMLESAGVEVVKGEAKLNSGKIEVSGQILESDSVIVATGTEKPQIPGTIASDDLHFLDREFNTVLLVGGGVGGVEYGWLLHLAKKKVTIVEREDLLLPGHDRDLRASVTSHFKRLGIDVRTNSVAEISDKVKINGGLEDFDLVVFTFGRKPAVKGFENLVGNKWIGVNEYMETKINHVYAAGDVTGTFTAHEAIHKGIIAGLNATGTRRSYRGEGVPKVLYTHPEIAYVGNTDGKCVKLSMAEVVRAVAERSTEGFIKVCVNEDGTLRGGVAFGERAEDIVSTLSLLIQLHVKVQDAKELMFPHPSYLEGLWEALRRLKP</sequence>
<evidence type="ECO:0000259" key="10">
    <source>
        <dbReference type="Pfam" id="PF02852"/>
    </source>
</evidence>
<dbReference type="PANTHER" id="PTHR22912">
    <property type="entry name" value="DISULFIDE OXIDOREDUCTASE"/>
    <property type="match status" value="1"/>
</dbReference>
<dbReference type="Proteomes" id="UP000061362">
    <property type="component" value="Chromosome"/>
</dbReference>
<keyword evidence="8 9" id="KW-0676">Redox-active center</keyword>
<comment type="cofactor">
    <cofactor evidence="1">
        <name>FAD</name>
        <dbReference type="ChEBI" id="CHEBI:57692"/>
    </cofactor>
</comment>
<evidence type="ECO:0000313" key="22">
    <source>
        <dbReference type="Proteomes" id="UP000062475"/>
    </source>
</evidence>
<keyword evidence="6" id="KW-0520">NAD</keyword>
<dbReference type="EMBL" id="CP012176">
    <property type="protein sequence ID" value="AKV83919.1"/>
    <property type="molecule type" value="Genomic_DNA"/>
</dbReference>
<dbReference type="Pfam" id="PF02852">
    <property type="entry name" value="Pyr_redox_dim"/>
    <property type="match status" value="1"/>
</dbReference>
<evidence type="ECO:0000256" key="7">
    <source>
        <dbReference type="ARBA" id="ARBA00023157"/>
    </source>
</evidence>
<dbReference type="Proteomes" id="UP000029084">
    <property type="component" value="Chromosome"/>
</dbReference>
<dbReference type="Proteomes" id="UP000056255">
    <property type="component" value="Chromosome"/>
</dbReference>
<dbReference type="OMA" id="WASMLND"/>
<evidence type="ECO:0000313" key="13">
    <source>
        <dbReference type="EMBL" id="AKV74956.1"/>
    </source>
</evidence>
<dbReference type="InterPro" id="IPR004099">
    <property type="entry name" value="Pyr_nucl-diS_OxRdtase_dimer"/>
</dbReference>
<dbReference type="Proteomes" id="UP000062398">
    <property type="component" value="Chromosome"/>
</dbReference>